<dbReference type="AlphaFoldDB" id="A0A0S2I3W9"/>
<dbReference type="KEGG" id="blq:L21SP5_03443"/>
<accession>A0A0S2I3W9</accession>
<dbReference type="EMBL" id="CP013118">
    <property type="protein sequence ID" value="ALO17054.1"/>
    <property type="molecule type" value="Genomic_DNA"/>
</dbReference>
<dbReference type="Proteomes" id="UP000064893">
    <property type="component" value="Chromosome"/>
</dbReference>
<organism evidence="1 2">
    <name type="scientific">Salinivirga cyanobacteriivorans</name>
    <dbReference type="NCBI Taxonomy" id="1307839"/>
    <lineage>
        <taxon>Bacteria</taxon>
        <taxon>Pseudomonadati</taxon>
        <taxon>Bacteroidota</taxon>
        <taxon>Bacteroidia</taxon>
        <taxon>Bacteroidales</taxon>
        <taxon>Salinivirgaceae</taxon>
        <taxon>Salinivirga</taxon>
    </lineage>
</organism>
<reference evidence="1 2" key="1">
    <citation type="submission" date="2015-11" db="EMBL/GenBank/DDBJ databases">
        <title>Description and complete genome sequence of a novel strain predominating in hypersaline microbial mats and representing a new family of the Bacteriodetes phylum.</title>
        <authorList>
            <person name="Spring S."/>
            <person name="Bunk B."/>
            <person name="Sproer C."/>
            <person name="Klenk H.-P."/>
        </authorList>
    </citation>
    <scope>NUCLEOTIDE SEQUENCE [LARGE SCALE GENOMIC DNA]</scope>
    <source>
        <strain evidence="1 2">L21-Spi-D4</strain>
    </source>
</reference>
<protein>
    <submittedName>
        <fullName evidence="1">CRISPR-associated protein Cas5, subtype I-B/HMARI</fullName>
    </submittedName>
</protein>
<evidence type="ECO:0000313" key="2">
    <source>
        <dbReference type="Proteomes" id="UP000064893"/>
    </source>
</evidence>
<evidence type="ECO:0000313" key="1">
    <source>
        <dbReference type="EMBL" id="ALO17054.1"/>
    </source>
</evidence>
<name>A0A0S2I3W9_9BACT</name>
<proteinExistence type="predicted"/>
<gene>
    <name evidence="1" type="ORF">L21SP5_03443</name>
</gene>
<sequence>MKMKDKIISFDIQADFGFLKQPDTNEPMYLTYNMIHKPFVLGMFGAILGKKGFQENKKFPEYYKDLKKIQVGIKPLGSENGNFQKTIIKYNNSTGAANKGTFKGTNTKGKAVEFEIGATLNIVEQTLVKPSYRIYFLSDNVELISRIENNEAVYLPYLGKNDFSLWWDNVKNYNYENFYYENSYQVSSIFAKKTAIKDGKEIEEEVPAWEMDFSKKCFMYFERLPVGYDAELYQYVYKPFVYTTFKLKSDYKIDKLFHLDNGEVIQLF</sequence>
<dbReference type="STRING" id="1307839.L21SP5_03443"/>
<keyword evidence="2" id="KW-1185">Reference proteome</keyword>